<dbReference type="Pfam" id="PF02913">
    <property type="entry name" value="FAD-oxidase_C"/>
    <property type="match status" value="1"/>
</dbReference>
<dbReference type="InterPro" id="IPR016166">
    <property type="entry name" value="FAD-bd_PCMH"/>
</dbReference>
<dbReference type="Gene3D" id="1.10.45.10">
    <property type="entry name" value="Vanillyl-alcohol Oxidase, Chain A, domain 4"/>
    <property type="match status" value="1"/>
</dbReference>
<evidence type="ECO:0000256" key="8">
    <source>
        <dbReference type="ARBA" id="ARBA00022946"/>
    </source>
</evidence>
<dbReference type="FunFam" id="3.30.465.10:FF:000053">
    <property type="entry name" value="D-lactate dehydrogenase (Cytochrome), putative"/>
    <property type="match status" value="1"/>
</dbReference>
<evidence type="ECO:0000256" key="15">
    <source>
        <dbReference type="ARBA" id="ARBA00051436"/>
    </source>
</evidence>
<dbReference type="InterPro" id="IPR036318">
    <property type="entry name" value="FAD-bd_PCMH-like_sf"/>
</dbReference>
<dbReference type="InterPro" id="IPR016167">
    <property type="entry name" value="FAD-bd_PCMH_sub1"/>
</dbReference>
<dbReference type="GO" id="GO:0005739">
    <property type="term" value="C:mitochondrion"/>
    <property type="evidence" value="ECO:0007669"/>
    <property type="project" value="UniProtKB-SubCell"/>
</dbReference>
<keyword evidence="19" id="KW-1185">Reference proteome</keyword>
<keyword evidence="6" id="KW-0274">FAD</keyword>
<dbReference type="InterPro" id="IPR051264">
    <property type="entry name" value="FAD-oxidored/transferase_4"/>
</dbReference>
<comment type="similarity">
    <text evidence="3">Belongs to the FAD-binding oxidoreductase/transferase type 4 family.</text>
</comment>
<dbReference type="GO" id="GO:0071949">
    <property type="term" value="F:FAD binding"/>
    <property type="evidence" value="ECO:0007669"/>
    <property type="project" value="InterPro"/>
</dbReference>
<dbReference type="SUPFAM" id="SSF55103">
    <property type="entry name" value="FAD-linked oxidases, C-terminal domain"/>
    <property type="match status" value="1"/>
</dbReference>
<evidence type="ECO:0000256" key="2">
    <source>
        <dbReference type="ARBA" id="ARBA00004173"/>
    </source>
</evidence>
<evidence type="ECO:0000313" key="18">
    <source>
        <dbReference type="EMBL" id="SPO04526.1"/>
    </source>
</evidence>
<protein>
    <recommendedName>
        <fullName evidence="12">D-2-hydroxyglutarate dehydrogenase, mitochondrial</fullName>
        <ecNumber evidence="11">1.1.99.39</ecNumber>
    </recommendedName>
</protein>
<evidence type="ECO:0000256" key="6">
    <source>
        <dbReference type="ARBA" id="ARBA00022827"/>
    </source>
</evidence>
<evidence type="ECO:0000256" key="11">
    <source>
        <dbReference type="ARBA" id="ARBA00039003"/>
    </source>
</evidence>
<evidence type="ECO:0000256" key="5">
    <source>
        <dbReference type="ARBA" id="ARBA00022723"/>
    </source>
</evidence>
<evidence type="ECO:0000256" key="12">
    <source>
        <dbReference type="ARBA" id="ARBA00039639"/>
    </source>
</evidence>
<evidence type="ECO:0000256" key="9">
    <source>
        <dbReference type="ARBA" id="ARBA00023002"/>
    </source>
</evidence>
<evidence type="ECO:0000256" key="4">
    <source>
        <dbReference type="ARBA" id="ARBA00022630"/>
    </source>
</evidence>
<evidence type="ECO:0000256" key="13">
    <source>
        <dbReference type="ARBA" id="ARBA00045410"/>
    </source>
</evidence>
<dbReference type="GO" id="GO:0004458">
    <property type="term" value="F:D-lactate dehydrogenase (cytochrome) activity"/>
    <property type="evidence" value="ECO:0007669"/>
    <property type="project" value="UniProtKB-EC"/>
</dbReference>
<dbReference type="FunFam" id="1.10.45.10:FF:000001">
    <property type="entry name" value="D-lactate dehydrogenase mitochondrial"/>
    <property type="match status" value="1"/>
</dbReference>
<dbReference type="InterPro" id="IPR016164">
    <property type="entry name" value="FAD-linked_Oxase-like_C"/>
</dbReference>
<reference evidence="18" key="1">
    <citation type="submission" date="2018-03" db="EMBL/GenBank/DDBJ databases">
        <authorList>
            <person name="Guldener U."/>
        </authorList>
    </citation>
    <scope>NUCLEOTIDE SEQUENCE</scope>
</reference>
<dbReference type="EC" id="1.1.99.39" evidence="11"/>
<dbReference type="Gene3D" id="3.30.70.2740">
    <property type="match status" value="1"/>
</dbReference>
<evidence type="ECO:0000256" key="10">
    <source>
        <dbReference type="ARBA" id="ARBA00023128"/>
    </source>
</evidence>
<organism evidence="18 19">
    <name type="scientific">Cephalotrichum gorgonifer</name>
    <dbReference type="NCBI Taxonomy" id="2041049"/>
    <lineage>
        <taxon>Eukaryota</taxon>
        <taxon>Fungi</taxon>
        <taxon>Dikarya</taxon>
        <taxon>Ascomycota</taxon>
        <taxon>Pezizomycotina</taxon>
        <taxon>Sordariomycetes</taxon>
        <taxon>Hypocreomycetidae</taxon>
        <taxon>Microascales</taxon>
        <taxon>Microascaceae</taxon>
        <taxon>Cephalotrichum</taxon>
    </lineage>
</organism>
<dbReference type="InterPro" id="IPR016171">
    <property type="entry name" value="Vanillyl_alc_oxidase_C-sub2"/>
</dbReference>
<sequence>MASRSRLLPMVQSARTRAGTHIPRSSITAALHSTSFLQTAAAATTTRHLSSSAPRRSAGAVKLTSERYPSLKRDPRFAQVTADDVAFFKSVLGEGSAVIDGVTAPGAEDDIAPYNEDWMRKYRGQARLVLRPKTTEEVSRVLAYCNEKKLAVVPQGGNTGLVGGSVPVFDEIVLNMGRMNGIVSFDEVSGVLVVEAGCILEVADQYLAERGHIFPLDLGAKGSCHVGGNVATNAGGLRLLRYGNLHGTVLGLEAVLPDGTIVDELSTLRKNNTGYDLKQLFIGAEGTVGAITKVAIQCPQRPKAVNVAFFGLESFDAVRRAFREAKSQLSEILSAFELMDAQSQKLVRNVTGNTPPLESEYPFYCLIETSGSNGEHDYAKLEAFLEDVMEREVVLDGVVAQDETQARALWGWREGIPEAMSVVGGTYKYDVSIPLEQMYGLVEDTRARLEAEGLISDSFEGSAEKPVVGVVGYGHMGDSNLHLNVATKVYDGRVEKALEPFVYEWIKERKGSISAEHGLGIAKKAYIGYSRSDEMVRLMKQIKNLYDPNGIMNPYKYI</sequence>
<comment type="cofactor">
    <cofactor evidence="1">
        <name>FAD</name>
        <dbReference type="ChEBI" id="CHEBI:57692"/>
    </cofactor>
</comment>
<dbReference type="SUPFAM" id="SSF56176">
    <property type="entry name" value="FAD-binding/transporter-associated domain-like"/>
    <property type="match status" value="1"/>
</dbReference>
<dbReference type="Gene3D" id="3.30.43.10">
    <property type="entry name" value="Uridine Diphospho-n-acetylenolpyruvylglucosamine Reductase, domain 2"/>
    <property type="match status" value="1"/>
</dbReference>
<keyword evidence="10" id="KW-0496">Mitochondrion</keyword>
<dbReference type="GO" id="GO:0006108">
    <property type="term" value="P:malate metabolic process"/>
    <property type="evidence" value="ECO:0007669"/>
    <property type="project" value="UniProtKB-ARBA"/>
</dbReference>
<proteinExistence type="inferred from homology"/>
<keyword evidence="9" id="KW-0560">Oxidoreductase</keyword>
<dbReference type="GO" id="GO:0051990">
    <property type="term" value="F:(R)-2-hydroxyglutarate dehydrogenase activity"/>
    <property type="evidence" value="ECO:0007669"/>
    <property type="project" value="UniProtKB-EC"/>
</dbReference>
<evidence type="ECO:0000256" key="3">
    <source>
        <dbReference type="ARBA" id="ARBA00008000"/>
    </source>
</evidence>
<dbReference type="AlphaFoldDB" id="A0AAE8N190"/>
<dbReference type="PANTHER" id="PTHR43716">
    <property type="entry name" value="D-2-HYDROXYGLUTARATE DEHYDROGENASE, MITOCHONDRIAL"/>
    <property type="match status" value="1"/>
</dbReference>
<dbReference type="FunFam" id="3.30.43.10:FF:000002">
    <property type="entry name" value="D-2-hydroxyglutarate dehydrogenase, mitochondrial"/>
    <property type="match status" value="1"/>
</dbReference>
<feature type="region of interest" description="Disordered" evidence="16">
    <location>
        <begin position="1"/>
        <end position="22"/>
    </location>
</feature>
<evidence type="ECO:0000256" key="14">
    <source>
        <dbReference type="ARBA" id="ARBA00049267"/>
    </source>
</evidence>
<dbReference type="GO" id="GO:0046872">
    <property type="term" value="F:metal ion binding"/>
    <property type="evidence" value="ECO:0007669"/>
    <property type="project" value="UniProtKB-KW"/>
</dbReference>
<keyword evidence="7" id="KW-0862">Zinc</keyword>
<dbReference type="PROSITE" id="PS51387">
    <property type="entry name" value="FAD_PCMH"/>
    <property type="match status" value="1"/>
</dbReference>
<keyword evidence="8" id="KW-0809">Transit peptide</keyword>
<keyword evidence="5" id="KW-0479">Metal-binding</keyword>
<dbReference type="FunFam" id="3.30.70.2740:FF:000002">
    <property type="entry name" value="D-2-hydroxyglutarate dehydrogenase mitochondrial"/>
    <property type="match status" value="1"/>
</dbReference>
<name>A0AAE8N190_9PEZI</name>
<dbReference type="Pfam" id="PF01565">
    <property type="entry name" value="FAD_binding_4"/>
    <property type="match status" value="1"/>
</dbReference>
<evidence type="ECO:0000256" key="7">
    <source>
        <dbReference type="ARBA" id="ARBA00022833"/>
    </source>
</evidence>
<evidence type="ECO:0000259" key="17">
    <source>
        <dbReference type="PROSITE" id="PS51387"/>
    </source>
</evidence>
<dbReference type="InterPro" id="IPR016169">
    <property type="entry name" value="FAD-bd_PCMH_sub2"/>
</dbReference>
<keyword evidence="4" id="KW-0285">Flavoprotein</keyword>
<comment type="subcellular location">
    <subcellularLocation>
        <location evidence="2">Mitochondrion</location>
    </subcellularLocation>
</comment>
<dbReference type="Gene3D" id="3.30.465.10">
    <property type="match status" value="1"/>
</dbReference>
<evidence type="ECO:0000256" key="16">
    <source>
        <dbReference type="SAM" id="MobiDB-lite"/>
    </source>
</evidence>
<comment type="caution">
    <text evidence="18">The sequence shown here is derived from an EMBL/GenBank/DDBJ whole genome shotgun (WGS) entry which is preliminary data.</text>
</comment>
<dbReference type="InterPro" id="IPR004113">
    <property type="entry name" value="FAD-bd_oxidored_4_C"/>
</dbReference>
<gene>
    <name evidence="18" type="ORF">DNG_07211</name>
</gene>
<evidence type="ECO:0000313" key="19">
    <source>
        <dbReference type="Proteomes" id="UP001187682"/>
    </source>
</evidence>
<comment type="catalytic activity">
    <reaction evidence="14">
        <text>(R)-malate + A = oxaloacetate + AH2</text>
        <dbReference type="Rhea" id="RHEA:67460"/>
        <dbReference type="ChEBI" id="CHEBI:13193"/>
        <dbReference type="ChEBI" id="CHEBI:15588"/>
        <dbReference type="ChEBI" id="CHEBI:16452"/>
        <dbReference type="ChEBI" id="CHEBI:17499"/>
    </reaction>
    <physiologicalReaction direction="left-to-right" evidence="14">
        <dbReference type="Rhea" id="RHEA:67461"/>
    </physiologicalReaction>
</comment>
<comment type="catalytic activity">
    <reaction evidence="15">
        <text>(R)-lactate + 2 Fe(III)-[cytochrome c] = 2 Fe(II)-[cytochrome c] + pyruvate + 2 H(+)</text>
        <dbReference type="Rhea" id="RHEA:13521"/>
        <dbReference type="Rhea" id="RHEA-COMP:10350"/>
        <dbReference type="Rhea" id="RHEA-COMP:14399"/>
        <dbReference type="ChEBI" id="CHEBI:15361"/>
        <dbReference type="ChEBI" id="CHEBI:15378"/>
        <dbReference type="ChEBI" id="CHEBI:16004"/>
        <dbReference type="ChEBI" id="CHEBI:29033"/>
        <dbReference type="ChEBI" id="CHEBI:29034"/>
        <dbReference type="EC" id="1.1.2.4"/>
    </reaction>
</comment>
<dbReference type="Gene3D" id="3.30.70.2190">
    <property type="match status" value="1"/>
</dbReference>
<dbReference type="InterPro" id="IPR006094">
    <property type="entry name" value="Oxid_FAD_bind_N"/>
</dbReference>
<accession>A0AAE8N190</accession>
<dbReference type="Proteomes" id="UP001187682">
    <property type="component" value="Unassembled WGS sequence"/>
</dbReference>
<feature type="domain" description="FAD-binding PCMH-type" evidence="17">
    <location>
        <begin position="122"/>
        <end position="301"/>
    </location>
</feature>
<dbReference type="FunFam" id="3.30.70.2190:FF:000001">
    <property type="entry name" value="D-2-hydroxyglutarate dehydrogenase mitochondrial"/>
    <property type="match status" value="1"/>
</dbReference>
<dbReference type="PANTHER" id="PTHR43716:SF1">
    <property type="entry name" value="D-2-HYDROXYGLUTARATE DEHYDROGENASE, MITOCHONDRIAL"/>
    <property type="match status" value="1"/>
</dbReference>
<comment type="function">
    <text evidence="13">Catalyzes the oxidation of D-2-hydroxyglutarate (D-2-HG) to alpha-ketoglutarate. Also catalyzes the oxidation of other D-2-hydroxyacids, such as D-malate (D-MAL) and D-lactate (D-LAC). Exhibits high activities towards D-2-HG and D-MAL but a very weak activity towards D-LAC.</text>
</comment>
<dbReference type="EMBL" id="ONZQ02000010">
    <property type="protein sequence ID" value="SPO04526.1"/>
    <property type="molecule type" value="Genomic_DNA"/>
</dbReference>
<evidence type="ECO:0000256" key="1">
    <source>
        <dbReference type="ARBA" id="ARBA00001974"/>
    </source>
</evidence>